<keyword evidence="4" id="KW-0676">Redox-active center</keyword>
<accession>A0A316I8D8</accession>
<dbReference type="PANTHER" id="PTHR42852">
    <property type="entry name" value="THIOL:DISULFIDE INTERCHANGE PROTEIN DSBE"/>
    <property type="match status" value="1"/>
</dbReference>
<dbReference type="PANTHER" id="PTHR42852:SF6">
    <property type="entry name" value="THIOL:DISULFIDE INTERCHANGE PROTEIN DSBE"/>
    <property type="match status" value="1"/>
</dbReference>
<dbReference type="PROSITE" id="PS00194">
    <property type="entry name" value="THIOREDOXIN_1"/>
    <property type="match status" value="1"/>
</dbReference>
<comment type="subcellular location">
    <subcellularLocation>
        <location evidence="1">Cell envelope</location>
    </subcellularLocation>
</comment>
<keyword evidence="7" id="KW-1185">Reference proteome</keyword>
<dbReference type="AlphaFoldDB" id="A0A316I8D8"/>
<dbReference type="RefSeq" id="WP_109723673.1">
    <property type="nucleotide sequence ID" value="NZ_MSZV01000051.1"/>
</dbReference>
<evidence type="ECO:0000256" key="3">
    <source>
        <dbReference type="ARBA" id="ARBA00023157"/>
    </source>
</evidence>
<evidence type="ECO:0000259" key="5">
    <source>
        <dbReference type="PROSITE" id="PS51352"/>
    </source>
</evidence>
<dbReference type="InterPro" id="IPR017937">
    <property type="entry name" value="Thioredoxin_CS"/>
</dbReference>
<proteinExistence type="predicted"/>
<dbReference type="InterPro" id="IPR013766">
    <property type="entry name" value="Thioredoxin_domain"/>
</dbReference>
<evidence type="ECO:0000256" key="2">
    <source>
        <dbReference type="ARBA" id="ARBA00022748"/>
    </source>
</evidence>
<dbReference type="GO" id="GO:0017004">
    <property type="term" value="P:cytochrome complex assembly"/>
    <property type="evidence" value="ECO:0007669"/>
    <property type="project" value="UniProtKB-KW"/>
</dbReference>
<dbReference type="CDD" id="cd02966">
    <property type="entry name" value="TlpA_like_family"/>
    <property type="match status" value="1"/>
</dbReference>
<feature type="domain" description="Thioredoxin" evidence="5">
    <location>
        <begin position="36"/>
        <end position="177"/>
    </location>
</feature>
<dbReference type="EMBL" id="QGHC01000007">
    <property type="protein sequence ID" value="PWK86668.1"/>
    <property type="molecule type" value="Genomic_DNA"/>
</dbReference>
<dbReference type="GO" id="GO:0030313">
    <property type="term" value="C:cell envelope"/>
    <property type="evidence" value="ECO:0007669"/>
    <property type="project" value="UniProtKB-SubCell"/>
</dbReference>
<dbReference type="Proteomes" id="UP000245812">
    <property type="component" value="Unassembled WGS sequence"/>
</dbReference>
<dbReference type="InterPro" id="IPR050553">
    <property type="entry name" value="Thioredoxin_ResA/DsbE_sf"/>
</dbReference>
<protein>
    <submittedName>
        <fullName evidence="6">Peroxiredoxin</fullName>
    </submittedName>
</protein>
<name>A0A316I8D8_9GAMM</name>
<dbReference type="InterPro" id="IPR000866">
    <property type="entry name" value="AhpC/TSA"/>
</dbReference>
<dbReference type="OrthoDB" id="9796554at2"/>
<organism evidence="6 7">
    <name type="scientific">Fulvimonas soli</name>
    <dbReference type="NCBI Taxonomy" id="155197"/>
    <lineage>
        <taxon>Bacteria</taxon>
        <taxon>Pseudomonadati</taxon>
        <taxon>Pseudomonadota</taxon>
        <taxon>Gammaproteobacteria</taxon>
        <taxon>Lysobacterales</taxon>
        <taxon>Rhodanobacteraceae</taxon>
        <taxon>Fulvimonas</taxon>
    </lineage>
</organism>
<dbReference type="Pfam" id="PF00578">
    <property type="entry name" value="AhpC-TSA"/>
    <property type="match status" value="1"/>
</dbReference>
<evidence type="ECO:0000256" key="1">
    <source>
        <dbReference type="ARBA" id="ARBA00004196"/>
    </source>
</evidence>
<dbReference type="Gene3D" id="3.40.30.10">
    <property type="entry name" value="Glutaredoxin"/>
    <property type="match status" value="1"/>
</dbReference>
<dbReference type="GO" id="GO:0016209">
    <property type="term" value="F:antioxidant activity"/>
    <property type="evidence" value="ECO:0007669"/>
    <property type="project" value="InterPro"/>
</dbReference>
<comment type="caution">
    <text evidence="6">The sequence shown here is derived from an EMBL/GenBank/DDBJ whole genome shotgun (WGS) entry which is preliminary data.</text>
</comment>
<sequence>MMTRASWLILALAVLAAAAGGWLQRRSAQLHGDGAALLGQPAPELTLPDLDGRPHRLADYRGRRVLLNLWASWCAPCLKEMPALAAAQAKFGDRGAIVLGIGMDEPARARAFLAAHPVGYPILLGRLEPPDTATALGDADGVLPYSVLLDADGRVRAARRGTLDAATLERWLAPEPKP</sequence>
<keyword evidence="3" id="KW-1015">Disulfide bond</keyword>
<gene>
    <name evidence="6" type="ORF">C7456_10759</name>
</gene>
<dbReference type="PROSITE" id="PS51352">
    <property type="entry name" value="THIOREDOXIN_2"/>
    <property type="match status" value="1"/>
</dbReference>
<reference evidence="6 7" key="1">
    <citation type="submission" date="2018-05" db="EMBL/GenBank/DDBJ databases">
        <title>Genomic Encyclopedia of Type Strains, Phase IV (KMG-IV): sequencing the most valuable type-strain genomes for metagenomic binning, comparative biology and taxonomic classification.</title>
        <authorList>
            <person name="Goeker M."/>
        </authorList>
    </citation>
    <scope>NUCLEOTIDE SEQUENCE [LARGE SCALE GENOMIC DNA]</scope>
    <source>
        <strain evidence="6 7">DSM 14263</strain>
    </source>
</reference>
<keyword evidence="2" id="KW-0201">Cytochrome c-type biogenesis</keyword>
<evidence type="ECO:0000256" key="4">
    <source>
        <dbReference type="ARBA" id="ARBA00023284"/>
    </source>
</evidence>
<dbReference type="SUPFAM" id="SSF52833">
    <property type="entry name" value="Thioredoxin-like"/>
    <property type="match status" value="1"/>
</dbReference>
<dbReference type="GO" id="GO:0015036">
    <property type="term" value="F:disulfide oxidoreductase activity"/>
    <property type="evidence" value="ECO:0007669"/>
    <property type="project" value="UniProtKB-ARBA"/>
</dbReference>
<evidence type="ECO:0000313" key="6">
    <source>
        <dbReference type="EMBL" id="PWK86668.1"/>
    </source>
</evidence>
<dbReference type="InterPro" id="IPR036249">
    <property type="entry name" value="Thioredoxin-like_sf"/>
</dbReference>
<evidence type="ECO:0000313" key="7">
    <source>
        <dbReference type="Proteomes" id="UP000245812"/>
    </source>
</evidence>